<dbReference type="AlphaFoldDB" id="A0A7S7NTH0"/>
<keyword evidence="4" id="KW-0238">DNA-binding</keyword>
<feature type="domain" description="RNA polymerase sigma factor 70 region 4 type 2" evidence="7">
    <location>
        <begin position="136"/>
        <end position="188"/>
    </location>
</feature>
<dbReference type="Gene3D" id="1.10.1740.10">
    <property type="match status" value="1"/>
</dbReference>
<evidence type="ECO:0000256" key="4">
    <source>
        <dbReference type="ARBA" id="ARBA00023125"/>
    </source>
</evidence>
<dbReference type="Pfam" id="PF04542">
    <property type="entry name" value="Sigma70_r2"/>
    <property type="match status" value="1"/>
</dbReference>
<evidence type="ECO:0000256" key="5">
    <source>
        <dbReference type="ARBA" id="ARBA00023163"/>
    </source>
</evidence>
<evidence type="ECO:0000259" key="6">
    <source>
        <dbReference type="Pfam" id="PF04542"/>
    </source>
</evidence>
<dbReference type="PANTHER" id="PTHR43133">
    <property type="entry name" value="RNA POLYMERASE ECF-TYPE SIGMA FACTO"/>
    <property type="match status" value="1"/>
</dbReference>
<evidence type="ECO:0000313" key="8">
    <source>
        <dbReference type="EMBL" id="QOY89428.1"/>
    </source>
</evidence>
<dbReference type="PANTHER" id="PTHR43133:SF8">
    <property type="entry name" value="RNA POLYMERASE SIGMA FACTOR HI_1459-RELATED"/>
    <property type="match status" value="1"/>
</dbReference>
<dbReference type="KEGG" id="pfer:IRI77_05590"/>
<dbReference type="InterPro" id="IPR036388">
    <property type="entry name" value="WH-like_DNA-bd_sf"/>
</dbReference>
<dbReference type="GO" id="GO:0003677">
    <property type="term" value="F:DNA binding"/>
    <property type="evidence" value="ECO:0007669"/>
    <property type="project" value="UniProtKB-KW"/>
</dbReference>
<gene>
    <name evidence="8" type="ORF">IRI77_05590</name>
</gene>
<dbReference type="GO" id="GO:0016987">
    <property type="term" value="F:sigma factor activity"/>
    <property type="evidence" value="ECO:0007669"/>
    <property type="project" value="UniProtKB-KW"/>
</dbReference>
<sequence>MTTVSRIAPEVEWARRLLAGDESAFTPFVESFQHRIFQYTWLMCGQREDAEEVAQDTLLKIFESFDQLEDPERVKAWVFRIAKNYCLMKRRKSVFAPDRELSLDELLPGQEGDRPIQVADTSELPEGRVLRQELSEELERAMRALPDTYRSVVLLRDVEDLSTADTAEVLDLTEDTVKQRLHRGRLALRKSLAAYVEKAQ</sequence>
<dbReference type="SUPFAM" id="SSF88946">
    <property type="entry name" value="Sigma2 domain of RNA polymerase sigma factors"/>
    <property type="match status" value="1"/>
</dbReference>
<dbReference type="Proteomes" id="UP000593892">
    <property type="component" value="Chromosome"/>
</dbReference>
<dbReference type="Pfam" id="PF08281">
    <property type="entry name" value="Sigma70_r4_2"/>
    <property type="match status" value="1"/>
</dbReference>
<dbReference type="EMBL" id="CP063849">
    <property type="protein sequence ID" value="QOY89428.1"/>
    <property type="molecule type" value="Genomic_DNA"/>
</dbReference>
<accession>A0A7S7NTH0</accession>
<dbReference type="InterPro" id="IPR013324">
    <property type="entry name" value="RNA_pol_sigma_r3/r4-like"/>
</dbReference>
<reference evidence="8 9" key="1">
    <citation type="submission" date="2020-10" db="EMBL/GenBank/DDBJ databases">
        <title>Complete genome sequence of Paludibaculum fermentans P105T, a facultatively anaerobic acidobacterium capable of dissimilatory Fe(III) reduction.</title>
        <authorList>
            <person name="Dedysh S.N."/>
            <person name="Beletsky A.V."/>
            <person name="Kulichevskaya I.S."/>
            <person name="Mardanov A.V."/>
            <person name="Ravin N.V."/>
        </authorList>
    </citation>
    <scope>NUCLEOTIDE SEQUENCE [LARGE SCALE GENOMIC DNA]</scope>
    <source>
        <strain evidence="8 9">P105</strain>
    </source>
</reference>
<dbReference type="InterPro" id="IPR013325">
    <property type="entry name" value="RNA_pol_sigma_r2"/>
</dbReference>
<dbReference type="NCBIfam" id="TIGR02937">
    <property type="entry name" value="sigma70-ECF"/>
    <property type="match status" value="1"/>
</dbReference>
<keyword evidence="3" id="KW-0731">Sigma factor</keyword>
<dbReference type="InterPro" id="IPR013249">
    <property type="entry name" value="RNA_pol_sigma70_r4_t2"/>
</dbReference>
<dbReference type="RefSeq" id="WP_194451090.1">
    <property type="nucleotide sequence ID" value="NZ_CP063849.1"/>
</dbReference>
<dbReference type="SUPFAM" id="SSF88659">
    <property type="entry name" value="Sigma3 and sigma4 domains of RNA polymerase sigma factors"/>
    <property type="match status" value="1"/>
</dbReference>
<feature type="domain" description="RNA polymerase sigma-70 region 2" evidence="6">
    <location>
        <begin position="29"/>
        <end position="92"/>
    </location>
</feature>
<protein>
    <submittedName>
        <fullName evidence="8">Sigma-70 family RNA polymerase sigma factor</fullName>
    </submittedName>
</protein>
<keyword evidence="2" id="KW-0805">Transcription regulation</keyword>
<dbReference type="InterPro" id="IPR014284">
    <property type="entry name" value="RNA_pol_sigma-70_dom"/>
</dbReference>
<proteinExistence type="inferred from homology"/>
<keyword evidence="5" id="KW-0804">Transcription</keyword>
<evidence type="ECO:0000313" key="9">
    <source>
        <dbReference type="Proteomes" id="UP000593892"/>
    </source>
</evidence>
<evidence type="ECO:0000256" key="2">
    <source>
        <dbReference type="ARBA" id="ARBA00023015"/>
    </source>
</evidence>
<organism evidence="8 9">
    <name type="scientific">Paludibaculum fermentans</name>
    <dbReference type="NCBI Taxonomy" id="1473598"/>
    <lineage>
        <taxon>Bacteria</taxon>
        <taxon>Pseudomonadati</taxon>
        <taxon>Acidobacteriota</taxon>
        <taxon>Terriglobia</taxon>
        <taxon>Bryobacterales</taxon>
        <taxon>Bryobacteraceae</taxon>
        <taxon>Paludibaculum</taxon>
    </lineage>
</organism>
<dbReference type="Gene3D" id="1.10.10.10">
    <property type="entry name" value="Winged helix-like DNA-binding domain superfamily/Winged helix DNA-binding domain"/>
    <property type="match status" value="1"/>
</dbReference>
<dbReference type="CDD" id="cd06171">
    <property type="entry name" value="Sigma70_r4"/>
    <property type="match status" value="1"/>
</dbReference>
<evidence type="ECO:0000256" key="1">
    <source>
        <dbReference type="ARBA" id="ARBA00010641"/>
    </source>
</evidence>
<keyword evidence="9" id="KW-1185">Reference proteome</keyword>
<dbReference type="InterPro" id="IPR007627">
    <property type="entry name" value="RNA_pol_sigma70_r2"/>
</dbReference>
<dbReference type="InterPro" id="IPR039425">
    <property type="entry name" value="RNA_pol_sigma-70-like"/>
</dbReference>
<comment type="similarity">
    <text evidence="1">Belongs to the sigma-70 factor family. ECF subfamily.</text>
</comment>
<evidence type="ECO:0000256" key="3">
    <source>
        <dbReference type="ARBA" id="ARBA00023082"/>
    </source>
</evidence>
<evidence type="ECO:0000259" key="7">
    <source>
        <dbReference type="Pfam" id="PF08281"/>
    </source>
</evidence>
<name>A0A7S7NTH0_PALFE</name>
<dbReference type="GO" id="GO:0006352">
    <property type="term" value="P:DNA-templated transcription initiation"/>
    <property type="evidence" value="ECO:0007669"/>
    <property type="project" value="InterPro"/>
</dbReference>